<dbReference type="AlphaFoldDB" id="A0A4P9Y2W1"/>
<dbReference type="SMART" id="SM00182">
    <property type="entry name" value="CULLIN"/>
    <property type="match status" value="1"/>
</dbReference>
<feature type="region of interest" description="Disordered" evidence="6">
    <location>
        <begin position="395"/>
        <end position="416"/>
    </location>
</feature>
<dbReference type="SUPFAM" id="SSF46785">
    <property type="entry name" value="Winged helix' DNA-binding domain"/>
    <property type="match status" value="1"/>
</dbReference>
<evidence type="ECO:0000313" key="8">
    <source>
        <dbReference type="EMBL" id="RKP12942.1"/>
    </source>
</evidence>
<dbReference type="Gene3D" id="1.20.1310.10">
    <property type="entry name" value="Cullin Repeats"/>
    <property type="match status" value="4"/>
</dbReference>
<dbReference type="Pfam" id="PF10557">
    <property type="entry name" value="Cullin_Nedd8"/>
    <property type="match status" value="1"/>
</dbReference>
<dbReference type="InterPro" id="IPR016158">
    <property type="entry name" value="Cullin_homology"/>
</dbReference>
<evidence type="ECO:0000256" key="5">
    <source>
        <dbReference type="RuleBase" id="RU003829"/>
    </source>
</evidence>
<evidence type="ECO:0000313" key="9">
    <source>
        <dbReference type="Proteomes" id="UP000267251"/>
    </source>
</evidence>
<dbReference type="FunFam" id="1.20.1310.10:FF:000002">
    <property type="entry name" value="cullin-3 isoform X1"/>
    <property type="match status" value="1"/>
</dbReference>
<protein>
    <submittedName>
        <fullName evidence="8">Cullin</fullName>
    </submittedName>
</protein>
<evidence type="ECO:0000259" key="7">
    <source>
        <dbReference type="PROSITE" id="PS50069"/>
    </source>
</evidence>
<dbReference type="EMBL" id="KZ988155">
    <property type="protein sequence ID" value="RKP12942.1"/>
    <property type="molecule type" value="Genomic_DNA"/>
</dbReference>
<evidence type="ECO:0000256" key="1">
    <source>
        <dbReference type="ARBA" id="ARBA00006019"/>
    </source>
</evidence>
<gene>
    <name evidence="8" type="ORF">BJ684DRAFT_10781</name>
</gene>
<dbReference type="InterPro" id="IPR001373">
    <property type="entry name" value="Cullin_N"/>
</dbReference>
<evidence type="ECO:0000256" key="2">
    <source>
        <dbReference type="ARBA" id="ARBA00022499"/>
    </source>
</evidence>
<keyword evidence="3" id="KW-0832">Ubl conjugation</keyword>
<evidence type="ECO:0000256" key="3">
    <source>
        <dbReference type="ARBA" id="ARBA00022843"/>
    </source>
</evidence>
<dbReference type="SUPFAM" id="SSF74788">
    <property type="entry name" value="Cullin repeat-like"/>
    <property type="match status" value="1"/>
</dbReference>
<dbReference type="Pfam" id="PF00888">
    <property type="entry name" value="Cullin"/>
    <property type="match status" value="1"/>
</dbReference>
<dbReference type="OrthoDB" id="27073at2759"/>
<dbReference type="GO" id="GO:0031625">
    <property type="term" value="F:ubiquitin protein ligase binding"/>
    <property type="evidence" value="ECO:0007669"/>
    <property type="project" value="InterPro"/>
</dbReference>
<dbReference type="SUPFAM" id="SSF75632">
    <property type="entry name" value="Cullin homology domain"/>
    <property type="match status" value="1"/>
</dbReference>
<keyword evidence="9" id="KW-1185">Reference proteome</keyword>
<dbReference type="Gene3D" id="3.30.230.130">
    <property type="entry name" value="Cullin, Chain C, Domain 2"/>
    <property type="match status" value="1"/>
</dbReference>
<evidence type="ECO:0000256" key="4">
    <source>
        <dbReference type="PROSITE-ProRule" id="PRU00330"/>
    </source>
</evidence>
<dbReference type="InterPro" id="IPR016159">
    <property type="entry name" value="Cullin_repeat-like_dom_sf"/>
</dbReference>
<name>A0A4P9Y2W1_9FUNG</name>
<dbReference type="FunFam" id="1.10.10.10:FF:000014">
    <property type="entry name" value="Cullin 1"/>
    <property type="match status" value="1"/>
</dbReference>
<dbReference type="Gene3D" id="1.10.10.10">
    <property type="entry name" value="Winged helix-like DNA-binding domain superfamily/Winged helix DNA-binding domain"/>
    <property type="match status" value="1"/>
</dbReference>
<feature type="compositionally biased region" description="Low complexity" evidence="6">
    <location>
        <begin position="401"/>
        <end position="414"/>
    </location>
</feature>
<comment type="similarity">
    <text evidence="1 4 5">Belongs to the cullin family.</text>
</comment>
<dbReference type="PROSITE" id="PS50069">
    <property type="entry name" value="CULLIN_2"/>
    <property type="match status" value="1"/>
</dbReference>
<dbReference type="PANTHER" id="PTHR11932">
    <property type="entry name" value="CULLIN"/>
    <property type="match status" value="1"/>
</dbReference>
<keyword evidence="2" id="KW-1017">Isopeptide bond</keyword>
<feature type="domain" description="Cullin family profile" evidence="7">
    <location>
        <begin position="468"/>
        <end position="733"/>
    </location>
</feature>
<evidence type="ECO:0000256" key="6">
    <source>
        <dbReference type="SAM" id="MobiDB-lite"/>
    </source>
</evidence>
<organism evidence="8 9">
    <name type="scientific">Piptocephalis cylindrospora</name>
    <dbReference type="NCBI Taxonomy" id="1907219"/>
    <lineage>
        <taxon>Eukaryota</taxon>
        <taxon>Fungi</taxon>
        <taxon>Fungi incertae sedis</taxon>
        <taxon>Zoopagomycota</taxon>
        <taxon>Zoopagomycotina</taxon>
        <taxon>Zoopagomycetes</taxon>
        <taxon>Zoopagales</taxon>
        <taxon>Piptocephalidaceae</taxon>
        <taxon>Piptocephalis</taxon>
    </lineage>
</organism>
<dbReference type="InterPro" id="IPR045093">
    <property type="entry name" value="Cullin"/>
</dbReference>
<dbReference type="InterPro" id="IPR036390">
    <property type="entry name" value="WH_DNA-bd_sf"/>
</dbReference>
<dbReference type="SMART" id="SM00884">
    <property type="entry name" value="Cullin_Nedd8"/>
    <property type="match status" value="1"/>
</dbReference>
<dbReference type="GO" id="GO:0006511">
    <property type="term" value="P:ubiquitin-dependent protein catabolic process"/>
    <property type="evidence" value="ECO:0007669"/>
    <property type="project" value="InterPro"/>
</dbReference>
<dbReference type="Proteomes" id="UP000267251">
    <property type="component" value="Unassembled WGS sequence"/>
</dbReference>
<dbReference type="InterPro" id="IPR036388">
    <property type="entry name" value="WH-like_DNA-bd_sf"/>
</dbReference>
<sequence length="865" mass="97069">MNPGHPQGGPIKRKKIRTPKYSYSGLDGVPGLAAGTSRGYGHQPQTAAPVDPFPPLWNKLDGAIRAIYGHNAVSLSFEELYRTAYHLVSRQCGTRLYTAVKGALAAQLDRMVLAFLVPLPPYTGEEAPAEELIQWLEVLVNLWKEHTVCLRMIQDVLMYLDRHHIPKSSPAAHVDGDGEALMGLWPLGIQMFLRHVLRSPHLPVLVRTVDVLLELIRRDREQGTSQPSTHQSLLAQVTDMLLSLPSPGPSSGSSTGSTTYHNDFEPAHLAATQTYYQVMSEKALATSTAGEYLKQTEQWLTMEDIKGATWIRESTRQSTLDRVRDACLGGDMGQRVIAMSGSGLAELLDLKGYQDLERMYRLLQRVERGHERMRQALKNRLISLGKDINAAVLTTSKGRRSSSAQPAPSSTPSPMVMGAAESVQWVVRLRELKDRVDTCILRSFGQGDVTFKDAVNEAFVTIVNDFPTAPESLSAYVDDYLKRGGKRSRRTDKEGSDALGGGDEEETEVFLDGVIGIFRFIREKDIFEAHYKTHLSRRLLHPHHHRSLSEDTERAMLAKFKVDCGHHFTQKMEGMLNDVQVSEELMRSWRKECGIDTGMDMTVQVLTRTCWPFPAPSTRRDSNQEEGSGPVGVIWPEVLMKARSAFEGFYASRHTGRRLTWQEGQGAAEIRALFPPKPSEAGKPRRYDLMVSTLCMLVLLCFNSSPSSSATNDLLQLTGLAEEDLKRTLQSLACGKYRVLQKSPKGKEVEMDDEFRINTSFTAPTVRVRIQQVMAPKISASIAEARETRKEVVESRRVQMDAAIVRLMKARQRMSHTDLVLELTQALASRFLVDPQEVKRRVEVLIERDFLERSPNDQRVYQYVA</sequence>
<reference evidence="9" key="1">
    <citation type="journal article" date="2018" name="Nat. Microbiol.">
        <title>Leveraging single-cell genomics to expand the fungal tree of life.</title>
        <authorList>
            <person name="Ahrendt S.R."/>
            <person name="Quandt C.A."/>
            <person name="Ciobanu D."/>
            <person name="Clum A."/>
            <person name="Salamov A."/>
            <person name="Andreopoulos B."/>
            <person name="Cheng J.F."/>
            <person name="Woyke T."/>
            <person name="Pelin A."/>
            <person name="Henrissat B."/>
            <person name="Reynolds N.K."/>
            <person name="Benny G.L."/>
            <person name="Smith M.E."/>
            <person name="James T.Y."/>
            <person name="Grigoriev I.V."/>
        </authorList>
    </citation>
    <scope>NUCLEOTIDE SEQUENCE [LARGE SCALE GENOMIC DNA]</scope>
</reference>
<dbReference type="InterPro" id="IPR019559">
    <property type="entry name" value="Cullin_neddylation_domain"/>
</dbReference>
<accession>A0A4P9Y2W1</accession>
<dbReference type="InterPro" id="IPR036317">
    <property type="entry name" value="Cullin_homology_sf"/>
</dbReference>
<proteinExistence type="inferred from homology"/>
<dbReference type="InterPro" id="IPR059120">
    <property type="entry name" value="Cullin-like_AB"/>
</dbReference>
<dbReference type="Pfam" id="PF26557">
    <property type="entry name" value="Cullin_AB"/>
    <property type="match status" value="1"/>
</dbReference>